<reference evidence="9 10" key="1">
    <citation type="submission" date="2017-02" db="EMBL/GenBank/DDBJ databases">
        <authorList>
            <person name="Peterson S.W."/>
        </authorList>
    </citation>
    <scope>NUCLEOTIDE SEQUENCE [LARGE SCALE GENOMIC DNA]</scope>
    <source>
        <strain evidence="9 10">DSM 22323</strain>
    </source>
</reference>
<keyword evidence="10" id="KW-1185">Reference proteome</keyword>
<protein>
    <submittedName>
        <fullName evidence="9">DNA-binding transcriptional response regulator, NtrC family, contains REC, AAA-type ATPase, and a Fis-type DNA-binding domains</fullName>
    </submittedName>
</protein>
<dbReference type="InterPro" id="IPR001789">
    <property type="entry name" value="Sig_transdc_resp-reg_receiver"/>
</dbReference>
<dbReference type="Pfam" id="PF00072">
    <property type="entry name" value="Response_reg"/>
    <property type="match status" value="1"/>
</dbReference>
<dbReference type="PROSITE" id="PS50110">
    <property type="entry name" value="RESPONSE_REGULATORY"/>
    <property type="match status" value="1"/>
</dbReference>
<keyword evidence="4 9" id="KW-0238">DNA-binding</keyword>
<evidence type="ECO:0000256" key="6">
    <source>
        <dbReference type="PROSITE-ProRule" id="PRU00169"/>
    </source>
</evidence>
<dbReference type="GO" id="GO:0000160">
    <property type="term" value="P:phosphorelay signal transduction system"/>
    <property type="evidence" value="ECO:0007669"/>
    <property type="project" value="InterPro"/>
</dbReference>
<dbReference type="STRING" id="619805.SAMN05660477_02701"/>
<dbReference type="PROSITE" id="PS00676">
    <property type="entry name" value="SIGMA54_INTERACT_2"/>
    <property type="match status" value="1"/>
</dbReference>
<dbReference type="Proteomes" id="UP000191112">
    <property type="component" value="Unassembled WGS sequence"/>
</dbReference>
<evidence type="ECO:0000259" key="8">
    <source>
        <dbReference type="PROSITE" id="PS50110"/>
    </source>
</evidence>
<keyword evidence="5" id="KW-0804">Transcription</keyword>
<dbReference type="InterPro" id="IPR003593">
    <property type="entry name" value="AAA+_ATPase"/>
</dbReference>
<dbReference type="SUPFAM" id="SSF46689">
    <property type="entry name" value="Homeodomain-like"/>
    <property type="match status" value="1"/>
</dbReference>
<dbReference type="Pfam" id="PF02954">
    <property type="entry name" value="HTH_8"/>
    <property type="match status" value="1"/>
</dbReference>
<keyword evidence="6" id="KW-0597">Phosphoprotein</keyword>
<dbReference type="Gene3D" id="3.40.50.300">
    <property type="entry name" value="P-loop containing nucleotide triphosphate hydrolases"/>
    <property type="match status" value="1"/>
</dbReference>
<dbReference type="Gene3D" id="1.10.10.60">
    <property type="entry name" value="Homeodomain-like"/>
    <property type="match status" value="1"/>
</dbReference>
<dbReference type="InterPro" id="IPR025944">
    <property type="entry name" value="Sigma_54_int_dom_CS"/>
</dbReference>
<dbReference type="Pfam" id="PF25601">
    <property type="entry name" value="AAA_lid_14"/>
    <property type="match status" value="1"/>
</dbReference>
<dbReference type="SUPFAM" id="SSF52540">
    <property type="entry name" value="P-loop containing nucleoside triphosphate hydrolases"/>
    <property type="match status" value="1"/>
</dbReference>
<feature type="domain" description="Response regulatory" evidence="8">
    <location>
        <begin position="7"/>
        <end position="126"/>
    </location>
</feature>
<evidence type="ECO:0000313" key="9">
    <source>
        <dbReference type="EMBL" id="SKC05924.1"/>
    </source>
</evidence>
<dbReference type="PANTHER" id="PTHR32071:SF113">
    <property type="entry name" value="ALGINATE BIOSYNTHESIS TRANSCRIPTIONAL REGULATORY PROTEIN ALGB"/>
    <property type="match status" value="1"/>
</dbReference>
<dbReference type="GO" id="GO:0005524">
    <property type="term" value="F:ATP binding"/>
    <property type="evidence" value="ECO:0007669"/>
    <property type="project" value="UniProtKB-KW"/>
</dbReference>
<dbReference type="InterPro" id="IPR058031">
    <property type="entry name" value="AAA_lid_NorR"/>
</dbReference>
<dbReference type="FunFam" id="3.40.50.300:FF:000006">
    <property type="entry name" value="DNA-binding transcriptional regulator NtrC"/>
    <property type="match status" value="1"/>
</dbReference>
<gene>
    <name evidence="9" type="ORF">SAMN05660477_02701</name>
</gene>
<dbReference type="InterPro" id="IPR011006">
    <property type="entry name" value="CheY-like_superfamily"/>
</dbReference>
<dbReference type="PROSITE" id="PS00688">
    <property type="entry name" value="SIGMA54_INTERACT_3"/>
    <property type="match status" value="1"/>
</dbReference>
<dbReference type="PRINTS" id="PR01590">
    <property type="entry name" value="HTHFIS"/>
</dbReference>
<dbReference type="InterPro" id="IPR027417">
    <property type="entry name" value="P-loop_NTPase"/>
</dbReference>
<evidence type="ECO:0000256" key="5">
    <source>
        <dbReference type="ARBA" id="ARBA00023163"/>
    </source>
</evidence>
<keyword evidence="1" id="KW-0547">Nucleotide-binding</keyword>
<dbReference type="OrthoDB" id="5401077at2"/>
<keyword evidence="3" id="KW-0805">Transcription regulation</keyword>
<dbReference type="Pfam" id="PF00158">
    <property type="entry name" value="Sigma54_activat"/>
    <property type="match status" value="1"/>
</dbReference>
<proteinExistence type="predicted"/>
<evidence type="ECO:0000256" key="4">
    <source>
        <dbReference type="ARBA" id="ARBA00023125"/>
    </source>
</evidence>
<sequence>MRKKEAGILIVDDDEDILFSARVWLKKFFTNVIGISAPQKILSTLNENEIDAILLDMNFRRGFEDGKEGLYWLSEIKEVNPNIPVILMTAYGEVELAVEALKKGATDFILKPWNNEKLYASVNLAVDISRKNKKLSQWENLQESTQNYRLESQSPTMILVMNTLLKVAKTDANVLLLGENGTGKYVMADYIHQHSQRKNEPFVHIDLGSISENLFEAELFGYAKGAFTDAKTDKAGKIENADGGTVFLDEIGNLSLPLQQKLLTLIQTKKLSRIGETKERFPNVRFLFATNAELRKLVAEGKFREDLYFRINTVEVNLPPLRDRKEDIPALTEFFLTKFEKKYNKENLEIENMEELVNYGFPGNIRELEHSIEREIILSDSSKIQLKFDSSKPENETVSSLNLEEMEEKLIKNALKKYQGNISAAADALGLSRAALYRRMEKFGL</sequence>
<dbReference type="SUPFAM" id="SSF52172">
    <property type="entry name" value="CheY-like"/>
    <property type="match status" value="1"/>
</dbReference>
<keyword evidence="2" id="KW-0067">ATP-binding</keyword>
<dbReference type="SMART" id="SM00382">
    <property type="entry name" value="AAA"/>
    <property type="match status" value="1"/>
</dbReference>
<dbReference type="AlphaFoldDB" id="A0A1T5GBX0"/>
<dbReference type="PROSITE" id="PS50045">
    <property type="entry name" value="SIGMA54_INTERACT_4"/>
    <property type="match status" value="1"/>
</dbReference>
<evidence type="ECO:0000256" key="3">
    <source>
        <dbReference type="ARBA" id="ARBA00023015"/>
    </source>
</evidence>
<dbReference type="Gene3D" id="3.40.50.2300">
    <property type="match status" value="1"/>
</dbReference>
<feature type="domain" description="Sigma-54 factor interaction" evidence="7">
    <location>
        <begin position="150"/>
        <end position="377"/>
    </location>
</feature>
<accession>A0A1T5GBX0</accession>
<evidence type="ECO:0000256" key="1">
    <source>
        <dbReference type="ARBA" id="ARBA00022741"/>
    </source>
</evidence>
<name>A0A1T5GBX0_9FLAO</name>
<dbReference type="InterPro" id="IPR025943">
    <property type="entry name" value="Sigma_54_int_dom_ATP-bd_2"/>
</dbReference>
<dbReference type="GO" id="GO:0043565">
    <property type="term" value="F:sequence-specific DNA binding"/>
    <property type="evidence" value="ECO:0007669"/>
    <property type="project" value="InterPro"/>
</dbReference>
<dbReference type="InterPro" id="IPR009057">
    <property type="entry name" value="Homeodomain-like_sf"/>
</dbReference>
<dbReference type="PANTHER" id="PTHR32071">
    <property type="entry name" value="TRANSCRIPTIONAL REGULATORY PROTEIN"/>
    <property type="match status" value="1"/>
</dbReference>
<dbReference type="SMART" id="SM00448">
    <property type="entry name" value="REC"/>
    <property type="match status" value="1"/>
</dbReference>
<feature type="modified residue" description="4-aspartylphosphate" evidence="6">
    <location>
        <position position="56"/>
    </location>
</feature>
<dbReference type="InterPro" id="IPR002078">
    <property type="entry name" value="Sigma_54_int"/>
</dbReference>
<evidence type="ECO:0000259" key="7">
    <source>
        <dbReference type="PROSITE" id="PS50045"/>
    </source>
</evidence>
<organism evidence="9 10">
    <name type="scientific">Soonwooa buanensis</name>
    <dbReference type="NCBI Taxonomy" id="619805"/>
    <lineage>
        <taxon>Bacteria</taxon>
        <taxon>Pseudomonadati</taxon>
        <taxon>Bacteroidota</taxon>
        <taxon>Flavobacteriia</taxon>
        <taxon>Flavobacteriales</taxon>
        <taxon>Weeksellaceae</taxon>
        <taxon>Chryseobacterium group</taxon>
        <taxon>Soonwooa</taxon>
    </lineage>
</organism>
<dbReference type="Gene3D" id="1.10.8.60">
    <property type="match status" value="1"/>
</dbReference>
<dbReference type="GO" id="GO:0006355">
    <property type="term" value="P:regulation of DNA-templated transcription"/>
    <property type="evidence" value="ECO:0007669"/>
    <property type="project" value="InterPro"/>
</dbReference>
<dbReference type="RefSeq" id="WP_079667885.1">
    <property type="nucleotide sequence ID" value="NZ_FUYZ01000011.1"/>
</dbReference>
<dbReference type="InterPro" id="IPR002197">
    <property type="entry name" value="HTH_Fis"/>
</dbReference>
<dbReference type="CDD" id="cd00009">
    <property type="entry name" value="AAA"/>
    <property type="match status" value="1"/>
</dbReference>
<evidence type="ECO:0000313" key="10">
    <source>
        <dbReference type="Proteomes" id="UP000191112"/>
    </source>
</evidence>
<evidence type="ECO:0000256" key="2">
    <source>
        <dbReference type="ARBA" id="ARBA00022840"/>
    </source>
</evidence>
<dbReference type="EMBL" id="FUYZ01000011">
    <property type="protein sequence ID" value="SKC05924.1"/>
    <property type="molecule type" value="Genomic_DNA"/>
</dbReference>